<dbReference type="InterPro" id="IPR036638">
    <property type="entry name" value="HLH_DNA-bd_sf"/>
</dbReference>
<evidence type="ECO:0000256" key="2">
    <source>
        <dbReference type="ARBA" id="ARBA00011738"/>
    </source>
</evidence>
<comment type="caution">
    <text evidence="9">The sequence shown here is derived from an EMBL/GenBank/DDBJ whole genome shotgun (WGS) entry which is preliminary data.</text>
</comment>
<evidence type="ECO:0000313" key="10">
    <source>
        <dbReference type="Proteomes" id="UP001279734"/>
    </source>
</evidence>
<dbReference type="GO" id="GO:0000981">
    <property type="term" value="F:DNA-binding transcription factor activity, RNA polymerase II-specific"/>
    <property type="evidence" value="ECO:0007669"/>
    <property type="project" value="TreeGrafter"/>
</dbReference>
<dbReference type="PANTHER" id="PTHR16223">
    <property type="entry name" value="TRANSCRIPTION FACTOR BHLH83-RELATED"/>
    <property type="match status" value="1"/>
</dbReference>
<keyword evidence="10" id="KW-1185">Reference proteome</keyword>
<comment type="subunit">
    <text evidence="2">Homodimer.</text>
</comment>
<dbReference type="InterPro" id="IPR011598">
    <property type="entry name" value="bHLH_dom"/>
</dbReference>
<evidence type="ECO:0000256" key="7">
    <source>
        <dbReference type="SAM" id="MobiDB-lite"/>
    </source>
</evidence>
<proteinExistence type="predicted"/>
<dbReference type="InterPro" id="IPR045843">
    <property type="entry name" value="IND-like"/>
</dbReference>
<evidence type="ECO:0000259" key="8">
    <source>
        <dbReference type="PROSITE" id="PS50888"/>
    </source>
</evidence>
<dbReference type="Proteomes" id="UP001279734">
    <property type="component" value="Unassembled WGS sequence"/>
</dbReference>
<evidence type="ECO:0000313" key="9">
    <source>
        <dbReference type="EMBL" id="GMH18037.1"/>
    </source>
</evidence>
<feature type="compositionally biased region" description="Polar residues" evidence="7">
    <location>
        <begin position="164"/>
        <end position="180"/>
    </location>
</feature>
<keyword evidence="4" id="KW-0238">DNA-binding</keyword>
<dbReference type="PANTHER" id="PTHR16223:SF136">
    <property type="entry name" value="TRANSCRIPTION FACTOR BHLH133-RELATED"/>
    <property type="match status" value="1"/>
</dbReference>
<dbReference type="Gene3D" id="4.10.280.10">
    <property type="entry name" value="Helix-loop-helix DNA-binding domain"/>
    <property type="match status" value="1"/>
</dbReference>
<dbReference type="CDD" id="cd11393">
    <property type="entry name" value="bHLH_AtbHLH_like"/>
    <property type="match status" value="1"/>
</dbReference>
<feature type="region of interest" description="Disordered" evidence="7">
    <location>
        <begin position="128"/>
        <end position="180"/>
    </location>
</feature>
<dbReference type="GO" id="GO:0005634">
    <property type="term" value="C:nucleus"/>
    <property type="evidence" value="ECO:0007669"/>
    <property type="project" value="UniProtKB-SubCell"/>
</dbReference>
<accession>A0AAD3SW29</accession>
<dbReference type="AlphaFoldDB" id="A0AAD3SW29"/>
<keyword evidence="5" id="KW-0804">Transcription</keyword>
<keyword evidence="6" id="KW-0539">Nucleus</keyword>
<evidence type="ECO:0000256" key="5">
    <source>
        <dbReference type="ARBA" id="ARBA00023163"/>
    </source>
</evidence>
<organism evidence="9 10">
    <name type="scientific">Nepenthes gracilis</name>
    <name type="common">Slender pitcher plant</name>
    <dbReference type="NCBI Taxonomy" id="150966"/>
    <lineage>
        <taxon>Eukaryota</taxon>
        <taxon>Viridiplantae</taxon>
        <taxon>Streptophyta</taxon>
        <taxon>Embryophyta</taxon>
        <taxon>Tracheophyta</taxon>
        <taxon>Spermatophyta</taxon>
        <taxon>Magnoliopsida</taxon>
        <taxon>eudicotyledons</taxon>
        <taxon>Gunneridae</taxon>
        <taxon>Pentapetalae</taxon>
        <taxon>Caryophyllales</taxon>
        <taxon>Nepenthaceae</taxon>
        <taxon>Nepenthes</taxon>
    </lineage>
</organism>
<dbReference type="SUPFAM" id="SSF47459">
    <property type="entry name" value="HLH, helix-loop-helix DNA-binding domain"/>
    <property type="match status" value="1"/>
</dbReference>
<evidence type="ECO:0000256" key="3">
    <source>
        <dbReference type="ARBA" id="ARBA00023015"/>
    </source>
</evidence>
<dbReference type="EMBL" id="BSYO01000018">
    <property type="protein sequence ID" value="GMH18037.1"/>
    <property type="molecule type" value="Genomic_DNA"/>
</dbReference>
<feature type="domain" description="BHLH" evidence="8">
    <location>
        <begin position="229"/>
        <end position="278"/>
    </location>
</feature>
<comment type="subcellular location">
    <subcellularLocation>
        <location evidence="1">Nucleus</location>
    </subcellularLocation>
</comment>
<feature type="region of interest" description="Disordered" evidence="7">
    <location>
        <begin position="88"/>
        <end position="108"/>
    </location>
</feature>
<keyword evidence="3" id="KW-0805">Transcription regulation</keyword>
<dbReference type="PROSITE" id="PS50888">
    <property type="entry name" value="BHLH"/>
    <property type="match status" value="1"/>
</dbReference>
<evidence type="ECO:0000256" key="6">
    <source>
        <dbReference type="ARBA" id="ARBA00023242"/>
    </source>
</evidence>
<reference evidence="9" key="1">
    <citation type="submission" date="2023-05" db="EMBL/GenBank/DDBJ databases">
        <title>Nepenthes gracilis genome sequencing.</title>
        <authorList>
            <person name="Fukushima K."/>
        </authorList>
    </citation>
    <scope>NUCLEOTIDE SEQUENCE</scope>
    <source>
        <strain evidence="9">SING2019-196</strain>
    </source>
</reference>
<feature type="region of interest" description="Disordered" evidence="7">
    <location>
        <begin position="193"/>
        <end position="240"/>
    </location>
</feature>
<feature type="compositionally biased region" description="Basic residues" evidence="7">
    <location>
        <begin position="128"/>
        <end position="143"/>
    </location>
</feature>
<feature type="compositionally biased region" description="Polar residues" evidence="7">
    <location>
        <begin position="208"/>
        <end position="218"/>
    </location>
</feature>
<evidence type="ECO:0000256" key="1">
    <source>
        <dbReference type="ARBA" id="ARBA00004123"/>
    </source>
</evidence>
<evidence type="ECO:0000256" key="4">
    <source>
        <dbReference type="ARBA" id="ARBA00023125"/>
    </source>
</evidence>
<dbReference type="GO" id="GO:0046983">
    <property type="term" value="F:protein dimerization activity"/>
    <property type="evidence" value="ECO:0007669"/>
    <property type="project" value="InterPro"/>
</dbReference>
<dbReference type="InterPro" id="IPR045239">
    <property type="entry name" value="bHLH95_bHLH"/>
</dbReference>
<protein>
    <recommendedName>
        <fullName evidence="8">BHLH domain-containing protein</fullName>
    </recommendedName>
</protein>
<dbReference type="GO" id="GO:0000978">
    <property type="term" value="F:RNA polymerase II cis-regulatory region sequence-specific DNA binding"/>
    <property type="evidence" value="ECO:0007669"/>
    <property type="project" value="TreeGrafter"/>
</dbReference>
<name>A0AAD3SW29_NEPGR</name>
<sequence>MNRGVLQSAPAPAPPMMAAGAPSLWSLNNIRPPPLHQPLSTFFSPPPYLFSQFNIPASSSFSSSFFSSASSSWPDNQEQFAQSWSQPFLDEGDKAPPPPPPADGLHSYRANSKCKKMENSGEDVVLHHHHHKAHQSHVNHHHVKQENSSASSYVNHGRVDQHQTTRNNLPKSSSPHDSCVTTFSTDVLDFSTTAKPDVRHPPPPPPAGSSSEANSTANGSGGALKKARVQPSSTQSTLKVRKEKMGDRIIALHQLVSPFGKTDTASVLLEAIGYIRFLQRQVEALSLPYLTSGSQKKRQTQPGCDDEPEEDLRSRGLCLVPLSCTLHVENDNGADYWTPAQGSRY</sequence>
<dbReference type="FunFam" id="4.10.280.10:FF:000032">
    <property type="entry name" value="Transcription factor bHLH123 family"/>
    <property type="match status" value="1"/>
</dbReference>
<gene>
    <name evidence="9" type="ORF">Nepgr_019878</name>
</gene>